<proteinExistence type="predicted"/>
<evidence type="ECO:0000256" key="1">
    <source>
        <dbReference type="SAM" id="Phobius"/>
    </source>
</evidence>
<evidence type="ECO:0000313" key="2">
    <source>
        <dbReference type="EMBL" id="NHF63948.1"/>
    </source>
</evidence>
<keyword evidence="1" id="KW-1133">Transmembrane helix</keyword>
<reference evidence="2 3" key="2">
    <citation type="submission" date="2020-03" db="EMBL/GenBank/DDBJ databases">
        <title>Chryseoglobus sp. isolated from a deep-sea seamount.</title>
        <authorList>
            <person name="Zhang D.-C."/>
        </authorList>
    </citation>
    <scope>NUCLEOTIDE SEQUENCE [LARGE SCALE GENOMIC DNA]</scope>
    <source>
        <strain evidence="2 3">KN1116</strain>
    </source>
</reference>
<dbReference type="EMBL" id="VIKT02000026">
    <property type="protein sequence ID" value="NHF63948.1"/>
    <property type="molecule type" value="Genomic_DNA"/>
</dbReference>
<sequence length="68" mass="7825">MTRERSRSPSRRLSAVRIVIVTVLLVTVVLAFANWLGPFRGFFRILLVIGGLAIVLSYAIEWVQKRRR</sequence>
<keyword evidence="3" id="KW-1185">Reference proteome</keyword>
<comment type="caution">
    <text evidence="2">The sequence shown here is derived from an EMBL/GenBank/DDBJ whole genome shotgun (WGS) entry which is preliminary data.</text>
</comment>
<keyword evidence="1" id="KW-0812">Transmembrane</keyword>
<organism evidence="2 3">
    <name type="scientific">Microcella pacifica</name>
    <dbReference type="NCBI Taxonomy" id="2591847"/>
    <lineage>
        <taxon>Bacteria</taxon>
        <taxon>Bacillati</taxon>
        <taxon>Actinomycetota</taxon>
        <taxon>Actinomycetes</taxon>
        <taxon>Micrococcales</taxon>
        <taxon>Microbacteriaceae</taxon>
        <taxon>Microcella</taxon>
    </lineage>
</organism>
<reference evidence="2 3" key="1">
    <citation type="submission" date="2019-06" db="EMBL/GenBank/DDBJ databases">
        <authorList>
            <person name="De-Chao Zhang Q."/>
        </authorList>
    </citation>
    <scope>NUCLEOTIDE SEQUENCE [LARGE SCALE GENOMIC DNA]</scope>
    <source>
        <strain evidence="2 3">KN1116</strain>
    </source>
</reference>
<keyword evidence="1" id="KW-0472">Membrane</keyword>
<feature type="transmembrane region" description="Helical" evidence="1">
    <location>
        <begin position="42"/>
        <end position="60"/>
    </location>
</feature>
<dbReference type="Proteomes" id="UP000818266">
    <property type="component" value="Unassembled WGS sequence"/>
</dbReference>
<name>A0A9E5MJ89_9MICO</name>
<feature type="transmembrane region" description="Helical" evidence="1">
    <location>
        <begin position="15"/>
        <end position="36"/>
    </location>
</feature>
<gene>
    <name evidence="2" type="ORF">FK219_012010</name>
</gene>
<evidence type="ECO:0000313" key="3">
    <source>
        <dbReference type="Proteomes" id="UP000818266"/>
    </source>
</evidence>
<dbReference type="AlphaFoldDB" id="A0A9E5MJ89"/>
<accession>A0A9E5MJ89</accession>
<dbReference type="RefSeq" id="WP_152584156.1">
    <property type="nucleotide sequence ID" value="NZ_JAVJPO010000015.1"/>
</dbReference>
<protein>
    <submittedName>
        <fullName evidence="2">Uncharacterized protein</fullName>
    </submittedName>
</protein>